<keyword evidence="2" id="KW-1185">Reference proteome</keyword>
<proteinExistence type="predicted"/>
<dbReference type="Proteomes" id="UP000569732">
    <property type="component" value="Unassembled WGS sequence"/>
</dbReference>
<dbReference type="AlphaFoldDB" id="A0A853I8T5"/>
<gene>
    <name evidence="1" type="ORF">H0A36_27285</name>
</gene>
<reference evidence="1 2" key="1">
    <citation type="submission" date="2020-07" db="EMBL/GenBank/DDBJ databases">
        <title>Endozoicomonas sp. nov., isolated from sediment.</title>
        <authorList>
            <person name="Gu T."/>
        </authorList>
    </citation>
    <scope>NUCLEOTIDE SEQUENCE [LARGE SCALE GENOMIC DNA]</scope>
    <source>
        <strain evidence="1 2">SM1973</strain>
    </source>
</reference>
<name>A0A853I8T5_9GAMM</name>
<evidence type="ECO:0000313" key="1">
    <source>
        <dbReference type="EMBL" id="NYZ69723.1"/>
    </source>
</evidence>
<evidence type="ECO:0000313" key="2">
    <source>
        <dbReference type="Proteomes" id="UP000569732"/>
    </source>
</evidence>
<accession>A0A853I8T5</accession>
<sequence length="64" mass="7472">MNPHAIFAFKLFSFSFEVDSLTTYYIKLGRLAWYICKPSDDVLGRSFLQQLKPDVLDSTGRFIY</sequence>
<protein>
    <submittedName>
        <fullName evidence="1">Uncharacterized protein</fullName>
    </submittedName>
</protein>
<dbReference type="EMBL" id="JACCKB010000130">
    <property type="protein sequence ID" value="NYZ69723.1"/>
    <property type="molecule type" value="Genomic_DNA"/>
</dbReference>
<organism evidence="1 2">
    <name type="scientific">Spartinivicinus marinus</name>
    <dbReference type="NCBI Taxonomy" id="2994442"/>
    <lineage>
        <taxon>Bacteria</taxon>
        <taxon>Pseudomonadati</taxon>
        <taxon>Pseudomonadota</taxon>
        <taxon>Gammaproteobacteria</taxon>
        <taxon>Oceanospirillales</taxon>
        <taxon>Zooshikellaceae</taxon>
        <taxon>Spartinivicinus</taxon>
    </lineage>
</organism>
<comment type="caution">
    <text evidence="1">The sequence shown here is derived from an EMBL/GenBank/DDBJ whole genome shotgun (WGS) entry which is preliminary data.</text>
</comment>
<dbReference type="RefSeq" id="WP_180571700.1">
    <property type="nucleotide sequence ID" value="NZ_JACCKB010000130.1"/>
</dbReference>